<dbReference type="STRING" id="569882.SAMN04490248_103129"/>
<accession>A0A1H8NE33</accession>
<keyword evidence="2 4" id="KW-0808">Transferase</keyword>
<dbReference type="GO" id="GO:0032259">
    <property type="term" value="P:methylation"/>
    <property type="evidence" value="ECO:0007669"/>
    <property type="project" value="UniProtKB-KW"/>
</dbReference>
<dbReference type="PANTHER" id="PTHR43464:SF19">
    <property type="entry name" value="UBIQUINONE BIOSYNTHESIS O-METHYLTRANSFERASE, MITOCHONDRIAL"/>
    <property type="match status" value="1"/>
</dbReference>
<dbReference type="SUPFAM" id="SSF53335">
    <property type="entry name" value="S-adenosyl-L-methionine-dependent methyltransferases"/>
    <property type="match status" value="1"/>
</dbReference>
<reference evidence="4 5" key="1">
    <citation type="submission" date="2016-10" db="EMBL/GenBank/DDBJ databases">
        <authorList>
            <person name="de Groot N.N."/>
        </authorList>
    </citation>
    <scope>NUCLEOTIDE SEQUENCE [LARGE SCALE GENOMIC DNA]</scope>
    <source>
        <strain evidence="4 5">DSM 27842</strain>
    </source>
</reference>
<dbReference type="Pfam" id="PF13489">
    <property type="entry name" value="Methyltransf_23"/>
    <property type="match status" value="1"/>
</dbReference>
<proteinExistence type="predicted"/>
<protein>
    <submittedName>
        <fullName evidence="4">Methyltransferase domain-containing protein</fullName>
    </submittedName>
</protein>
<evidence type="ECO:0000256" key="2">
    <source>
        <dbReference type="ARBA" id="ARBA00022679"/>
    </source>
</evidence>
<evidence type="ECO:0000313" key="5">
    <source>
        <dbReference type="Proteomes" id="UP000198893"/>
    </source>
</evidence>
<gene>
    <name evidence="4" type="ORF">SAMN04490248_103129</name>
</gene>
<dbReference type="EMBL" id="FODS01000003">
    <property type="protein sequence ID" value="SEO27728.1"/>
    <property type="molecule type" value="Genomic_DNA"/>
</dbReference>
<keyword evidence="3" id="KW-0949">S-adenosyl-L-methionine</keyword>
<name>A0A1H8NE33_9RHOB</name>
<dbReference type="AlphaFoldDB" id="A0A1H8NE33"/>
<dbReference type="GO" id="GO:0008168">
    <property type="term" value="F:methyltransferase activity"/>
    <property type="evidence" value="ECO:0007669"/>
    <property type="project" value="UniProtKB-KW"/>
</dbReference>
<keyword evidence="5" id="KW-1185">Reference proteome</keyword>
<dbReference type="Proteomes" id="UP000198893">
    <property type="component" value="Unassembled WGS sequence"/>
</dbReference>
<organism evidence="4 5">
    <name type="scientific">Salinihabitans flavidus</name>
    <dbReference type="NCBI Taxonomy" id="569882"/>
    <lineage>
        <taxon>Bacteria</taxon>
        <taxon>Pseudomonadati</taxon>
        <taxon>Pseudomonadota</taxon>
        <taxon>Alphaproteobacteria</taxon>
        <taxon>Rhodobacterales</taxon>
        <taxon>Roseobacteraceae</taxon>
        <taxon>Salinihabitans</taxon>
    </lineage>
</organism>
<evidence type="ECO:0000256" key="3">
    <source>
        <dbReference type="ARBA" id="ARBA00022691"/>
    </source>
</evidence>
<keyword evidence="1 4" id="KW-0489">Methyltransferase</keyword>
<sequence>MTDKFLDKAYGLDGADDMRGFYDQWAASYEDEVAEYGYTTPGRCADALKQHCRTLDEPVLDFGCGTGLSGLALRWAGFKVIDGVDISAEMLEGARSKDVYRDLRQITADEPPSEPGVYGRIAAIGAIGAGAAPLGCFDTLMDVLATGGKIVLSFNDHTLEDPIYEARINEYLDGGFASLLFREHGDHLPGRNVKSIVYVIEKK</sequence>
<dbReference type="Gene3D" id="3.40.50.150">
    <property type="entry name" value="Vaccinia Virus protein VP39"/>
    <property type="match status" value="1"/>
</dbReference>
<evidence type="ECO:0000256" key="1">
    <source>
        <dbReference type="ARBA" id="ARBA00022603"/>
    </source>
</evidence>
<dbReference type="OrthoDB" id="9807911at2"/>
<dbReference type="RefSeq" id="WP_093115674.1">
    <property type="nucleotide sequence ID" value="NZ_FODS01000003.1"/>
</dbReference>
<dbReference type="InterPro" id="IPR029063">
    <property type="entry name" value="SAM-dependent_MTases_sf"/>
</dbReference>
<evidence type="ECO:0000313" key="4">
    <source>
        <dbReference type="EMBL" id="SEO27728.1"/>
    </source>
</evidence>
<dbReference type="PANTHER" id="PTHR43464">
    <property type="entry name" value="METHYLTRANSFERASE"/>
    <property type="match status" value="1"/>
</dbReference>
<dbReference type="CDD" id="cd02440">
    <property type="entry name" value="AdoMet_MTases"/>
    <property type="match status" value="1"/>
</dbReference>